<evidence type="ECO:0000313" key="1">
    <source>
        <dbReference type="EMBL" id="MCJ2183424.1"/>
    </source>
</evidence>
<proteinExistence type="predicted"/>
<accession>A0ABT0BEF2</accession>
<sequence>MDPALTKIARAHALLVEALALLDEREFLVEAAFVQTALDRVGETIGILPSEANAPSAQD</sequence>
<dbReference type="RefSeq" id="WP_244021219.1">
    <property type="nucleotide sequence ID" value="NZ_JALHLF010000045.1"/>
</dbReference>
<organism evidence="1 2">
    <name type="scientific">Novosphingobium organovorum</name>
    <dbReference type="NCBI Taxonomy" id="2930092"/>
    <lineage>
        <taxon>Bacteria</taxon>
        <taxon>Pseudomonadati</taxon>
        <taxon>Pseudomonadota</taxon>
        <taxon>Alphaproteobacteria</taxon>
        <taxon>Sphingomonadales</taxon>
        <taxon>Sphingomonadaceae</taxon>
        <taxon>Novosphingobium</taxon>
    </lineage>
</organism>
<protein>
    <submittedName>
        <fullName evidence="1">Uncharacterized protein</fullName>
    </submittedName>
</protein>
<evidence type="ECO:0000313" key="2">
    <source>
        <dbReference type="Proteomes" id="UP001162881"/>
    </source>
</evidence>
<reference evidence="1" key="1">
    <citation type="submission" date="2022-03" db="EMBL/GenBank/DDBJ databases">
        <title>Identification of a novel bacterium isolated from mangrove sediments.</title>
        <authorList>
            <person name="Pan X."/>
        </authorList>
    </citation>
    <scope>NUCLEOTIDE SEQUENCE</scope>
    <source>
        <strain evidence="1">B1949</strain>
    </source>
</reference>
<name>A0ABT0BEF2_9SPHN</name>
<gene>
    <name evidence="1" type="ORF">MTR62_12095</name>
</gene>
<dbReference type="EMBL" id="JALHLF010000045">
    <property type="protein sequence ID" value="MCJ2183424.1"/>
    <property type="molecule type" value="Genomic_DNA"/>
</dbReference>
<dbReference type="Proteomes" id="UP001162881">
    <property type="component" value="Unassembled WGS sequence"/>
</dbReference>
<comment type="caution">
    <text evidence="1">The sequence shown here is derived from an EMBL/GenBank/DDBJ whole genome shotgun (WGS) entry which is preliminary data.</text>
</comment>
<keyword evidence="2" id="KW-1185">Reference proteome</keyword>